<feature type="compositionally biased region" description="Basic and acidic residues" evidence="1">
    <location>
        <begin position="11"/>
        <end position="25"/>
    </location>
</feature>
<feature type="compositionally biased region" description="Polar residues" evidence="1">
    <location>
        <begin position="1"/>
        <end position="10"/>
    </location>
</feature>
<sequence>MQGSGSPQSTRKIDPVDGIDDEGRNDLGATASEGGFSPLLRLGLVLSVSAEQFDADRRRPRIDFGRTSEEEIEGVFCLPDVGGKEEIDFEQATVVVPCLPDVGGGDRF</sequence>
<evidence type="ECO:0000313" key="2">
    <source>
        <dbReference type="EMBL" id="CAL1378982.1"/>
    </source>
</evidence>
<gene>
    <name evidence="2" type="ORF">LTRI10_LOCUS20529</name>
</gene>
<evidence type="ECO:0000256" key="1">
    <source>
        <dbReference type="SAM" id="MobiDB-lite"/>
    </source>
</evidence>
<name>A0AAV2DZW7_9ROSI</name>
<reference evidence="2 3" key="1">
    <citation type="submission" date="2024-04" db="EMBL/GenBank/DDBJ databases">
        <authorList>
            <person name="Fracassetti M."/>
        </authorList>
    </citation>
    <scope>NUCLEOTIDE SEQUENCE [LARGE SCALE GENOMIC DNA]</scope>
</reference>
<accession>A0AAV2DZW7</accession>
<proteinExistence type="predicted"/>
<keyword evidence="3" id="KW-1185">Reference proteome</keyword>
<dbReference type="AlphaFoldDB" id="A0AAV2DZW7"/>
<evidence type="ECO:0000313" key="3">
    <source>
        <dbReference type="Proteomes" id="UP001497516"/>
    </source>
</evidence>
<dbReference type="EMBL" id="OZ034816">
    <property type="protein sequence ID" value="CAL1378982.1"/>
    <property type="molecule type" value="Genomic_DNA"/>
</dbReference>
<organism evidence="2 3">
    <name type="scientific">Linum trigynum</name>
    <dbReference type="NCBI Taxonomy" id="586398"/>
    <lineage>
        <taxon>Eukaryota</taxon>
        <taxon>Viridiplantae</taxon>
        <taxon>Streptophyta</taxon>
        <taxon>Embryophyta</taxon>
        <taxon>Tracheophyta</taxon>
        <taxon>Spermatophyta</taxon>
        <taxon>Magnoliopsida</taxon>
        <taxon>eudicotyledons</taxon>
        <taxon>Gunneridae</taxon>
        <taxon>Pentapetalae</taxon>
        <taxon>rosids</taxon>
        <taxon>fabids</taxon>
        <taxon>Malpighiales</taxon>
        <taxon>Linaceae</taxon>
        <taxon>Linum</taxon>
    </lineage>
</organism>
<dbReference type="Proteomes" id="UP001497516">
    <property type="component" value="Chromosome 3"/>
</dbReference>
<protein>
    <submittedName>
        <fullName evidence="2">Uncharacterized protein</fullName>
    </submittedName>
</protein>
<feature type="region of interest" description="Disordered" evidence="1">
    <location>
        <begin position="1"/>
        <end position="33"/>
    </location>
</feature>